<accession>A0ABR1VNV7</accession>
<dbReference type="CDD" id="cd02440">
    <property type="entry name" value="AdoMet_MTases"/>
    <property type="match status" value="1"/>
</dbReference>
<reference evidence="3 4" key="1">
    <citation type="submission" date="2023-01" db="EMBL/GenBank/DDBJ databases">
        <title>Analysis of 21 Apiospora genomes using comparative genomics revels a genus with tremendous synthesis potential of carbohydrate active enzymes and secondary metabolites.</title>
        <authorList>
            <person name="Sorensen T."/>
        </authorList>
    </citation>
    <scope>NUCLEOTIDE SEQUENCE [LARGE SCALE GENOMIC DNA]</scope>
    <source>
        <strain evidence="3 4">CBS 83171</strain>
    </source>
</reference>
<dbReference type="SUPFAM" id="SSF53335">
    <property type="entry name" value="S-adenosyl-L-methionine-dependent methyltransferases"/>
    <property type="match status" value="1"/>
</dbReference>
<organism evidence="3 4">
    <name type="scientific">Apiospora saccharicola</name>
    <dbReference type="NCBI Taxonomy" id="335842"/>
    <lineage>
        <taxon>Eukaryota</taxon>
        <taxon>Fungi</taxon>
        <taxon>Dikarya</taxon>
        <taxon>Ascomycota</taxon>
        <taxon>Pezizomycotina</taxon>
        <taxon>Sordariomycetes</taxon>
        <taxon>Xylariomycetidae</taxon>
        <taxon>Amphisphaeriales</taxon>
        <taxon>Apiosporaceae</taxon>
        <taxon>Apiospora</taxon>
    </lineage>
</organism>
<comment type="similarity">
    <text evidence="1">Belongs to the methyltransferase superfamily. LaeA methyltransferase family.</text>
</comment>
<dbReference type="Proteomes" id="UP001446871">
    <property type="component" value="Unassembled WGS sequence"/>
</dbReference>
<dbReference type="InterPro" id="IPR029063">
    <property type="entry name" value="SAM-dependent_MTases_sf"/>
</dbReference>
<name>A0ABR1VNV7_9PEZI</name>
<evidence type="ECO:0000313" key="3">
    <source>
        <dbReference type="EMBL" id="KAK8071976.1"/>
    </source>
</evidence>
<gene>
    <name evidence="3" type="ORF">PG996_005324</name>
</gene>
<dbReference type="PANTHER" id="PTHR43591:SF10">
    <property type="entry name" value="ABC TRANSMEMBRANE TYPE-1 DOMAIN-CONTAINING PROTEIN-RELATED"/>
    <property type="match status" value="1"/>
</dbReference>
<dbReference type="EMBL" id="JAQQWM010000003">
    <property type="protein sequence ID" value="KAK8071976.1"/>
    <property type="molecule type" value="Genomic_DNA"/>
</dbReference>
<evidence type="ECO:0000256" key="2">
    <source>
        <dbReference type="SAM" id="MobiDB-lite"/>
    </source>
</evidence>
<keyword evidence="3" id="KW-0489">Methyltransferase</keyword>
<protein>
    <submittedName>
        <fullName evidence="3">S-adenosyl-L-methionine-dependent methyltransferase</fullName>
    </submittedName>
</protein>
<sequence>MLTDIASGYTNPDPNTIKEDGRGWNGYRPENLQHELWLLLMKKKLSWAPLETEPKRVLDIGTGTGIWACDYAEAHPTSEVVGTDLSLIQPNYSPPNCHFVREDAEEEWVHDSAFDYIHVRMMTICFKDPSAMVRKIYDNLQPGGWVEHQYPSSLVGRPTLTYLAVCLSQEIGADQLAADPESEELIENDPFSLREYMRRVIKGAANLGRDIDVAPKLKDWMVEAGFVDVTQRSLNAWSRDPVNHQIGLFTRQDVLEVVQSASKFYKAYGMTDDEISKFVEGCCRHVRSIKCRSYIPWPPKPSQNEQLMKTTPARYVVYGRKPREGEFLENKRPA</sequence>
<dbReference type="Pfam" id="PF13489">
    <property type="entry name" value="Methyltransf_23"/>
    <property type="match status" value="1"/>
</dbReference>
<keyword evidence="3" id="KW-0808">Transferase</keyword>
<evidence type="ECO:0000313" key="4">
    <source>
        <dbReference type="Proteomes" id="UP001446871"/>
    </source>
</evidence>
<dbReference type="PANTHER" id="PTHR43591">
    <property type="entry name" value="METHYLTRANSFERASE"/>
    <property type="match status" value="1"/>
</dbReference>
<dbReference type="GO" id="GO:0008168">
    <property type="term" value="F:methyltransferase activity"/>
    <property type="evidence" value="ECO:0007669"/>
    <property type="project" value="UniProtKB-KW"/>
</dbReference>
<dbReference type="Gene3D" id="3.40.50.150">
    <property type="entry name" value="Vaccinia Virus protein VP39"/>
    <property type="match status" value="1"/>
</dbReference>
<comment type="caution">
    <text evidence="3">The sequence shown here is derived from an EMBL/GenBank/DDBJ whole genome shotgun (WGS) entry which is preliminary data.</text>
</comment>
<proteinExistence type="inferred from homology"/>
<keyword evidence="4" id="KW-1185">Reference proteome</keyword>
<feature type="region of interest" description="Disordered" evidence="2">
    <location>
        <begin position="1"/>
        <end position="24"/>
    </location>
</feature>
<dbReference type="GO" id="GO:0032259">
    <property type="term" value="P:methylation"/>
    <property type="evidence" value="ECO:0007669"/>
    <property type="project" value="UniProtKB-KW"/>
</dbReference>
<evidence type="ECO:0000256" key="1">
    <source>
        <dbReference type="ARBA" id="ARBA00038158"/>
    </source>
</evidence>